<dbReference type="AlphaFoldDB" id="A0A2K1IFA7"/>
<dbReference type="FunFam" id="3.40.50.80:FF:000040">
    <property type="entry name" value="Respiratory burst oxidase protein D"/>
    <property type="match status" value="1"/>
</dbReference>
<feature type="transmembrane region" description="Helical" evidence="14">
    <location>
        <begin position="764"/>
        <end position="781"/>
    </location>
</feature>
<evidence type="ECO:0000256" key="12">
    <source>
        <dbReference type="ARBA" id="ARBA00023136"/>
    </source>
</evidence>
<dbReference type="SFLD" id="SFLDG01168">
    <property type="entry name" value="Ferric_reductase_subgroup_(FRE"/>
    <property type="match status" value="1"/>
</dbReference>
<dbReference type="Gene3D" id="3.40.50.80">
    <property type="entry name" value="Nucleotide-binding domain of ferredoxin-NADP reductase (FNR) module"/>
    <property type="match status" value="1"/>
</dbReference>
<dbReference type="InterPro" id="IPR017927">
    <property type="entry name" value="FAD-bd_FR_type"/>
</dbReference>
<dbReference type="Gramene" id="Pp3c24_2840V3.2">
    <property type="protein sequence ID" value="Pp3c24_2840V3.2"/>
    <property type="gene ID" value="Pp3c24_2840"/>
</dbReference>
<keyword evidence="4" id="KW-0285">Flavoprotein</keyword>
<feature type="region of interest" description="Disordered" evidence="13">
    <location>
        <begin position="163"/>
        <end position="184"/>
    </location>
</feature>
<dbReference type="InterPro" id="IPR002048">
    <property type="entry name" value="EF_hand_dom"/>
</dbReference>
<gene>
    <name evidence="18" type="primary">LOC112276389</name>
    <name evidence="17" type="ORF">PHYPA_028553</name>
</gene>
<sequence length="952" mass="107883">MDRNRAASFVKIASREPRKQRSLRRDGLSLDLKPVGAETSDSGIWQQQQQLRERKDPYFEAQALLELSFEVNKDTVTLRSVSPAAIAEVPIIPAGENLPWGRIESHKNESHQSSTSSSLAAIMPRSLSLGDSVRAVGSMVKQLSNELARMTRNASKAQDYITPVEQSESPDLELGRPGSPRNMQKSTSRAEYALQAVRCISKATATDDEKKLWEKVEQRFVKLADADSMLPRSNFAECIGMKESKEFANELFDALVRCKGEKVNSISKQELYQYWLVIANKSFDGRMQMFFALCDKDLDGRITAEEVKQVIVLSASANKLSVLKEQASEYAALIMEELDVNRNGYIELSEFESLMRGSVMAANGKEPTVQYNQMLKQKSKRTKVQDATGKAKHFLHDYWKRLWILALWVMAMTGLFTWKFLQYRHHEAYAVMGECLCVAKGAAETLKLNMALILLPVCRNMLTRLRSTRLGKLIPFDENLDFHKCIAAAIAVGVFVHGTLHITCDIPKFVNCDDEKFFEALGDQFDKHPTYADIAVTPVAITGILMVVLMAIAMLLATHWIRRSLVKFPWPLHRLTGFNTFWYSHHLFVIVYALLLVHSIKLLLAGSWYKRTIWMYTAVPLVLYASERFLRLYRTNYSKVEVVKAAVYTGNVLAIHMTKPAGFKYKSGMYLFLQCPAISSFEWHPFSITSAPDDPFLSVHIRTLGDWTTEMRKIFSDSLGGKTRLQAINDYGLSGELTLAPRFPKLYIDGPYGAPAQDYLKYDVLLLVGLGIGATPFISILKDMLHHSRNDSVSDLSSSPDLNPTGSPPPKKKAKRDPKAYFYWVTREQGSFDWFRGIMREVEEIDNKELIEMHNYLTSVYEEGDARSTLVTMLQSLHHAKNGVDVVSGTRARTHFARPNWKNVFTNMADTHPNKRIGVFYCGPASLVNELKTLSKAFTKKSTKFFFHKENF</sequence>
<dbReference type="InterPro" id="IPR039261">
    <property type="entry name" value="FNR_nucleotide-bd"/>
</dbReference>
<dbReference type="FunFam" id="2.40.30.10:FF:000019">
    <property type="entry name" value="Respiratory burst oxidase homolog A"/>
    <property type="match status" value="1"/>
</dbReference>
<dbReference type="InterPro" id="IPR018247">
    <property type="entry name" value="EF_Hand_1_Ca_BS"/>
</dbReference>
<dbReference type="SUPFAM" id="SSF63380">
    <property type="entry name" value="Riboflavin synthase domain-like"/>
    <property type="match status" value="1"/>
</dbReference>
<reference evidence="17 19" key="1">
    <citation type="journal article" date="2008" name="Science">
        <title>The Physcomitrella genome reveals evolutionary insights into the conquest of land by plants.</title>
        <authorList>
            <person name="Rensing S."/>
            <person name="Lang D."/>
            <person name="Zimmer A."/>
            <person name="Terry A."/>
            <person name="Salamov A."/>
            <person name="Shapiro H."/>
            <person name="Nishiyama T."/>
            <person name="Perroud P.-F."/>
            <person name="Lindquist E."/>
            <person name="Kamisugi Y."/>
            <person name="Tanahashi T."/>
            <person name="Sakakibara K."/>
            <person name="Fujita T."/>
            <person name="Oishi K."/>
            <person name="Shin-I T."/>
            <person name="Kuroki Y."/>
            <person name="Toyoda A."/>
            <person name="Suzuki Y."/>
            <person name="Hashimoto A."/>
            <person name="Yamaguchi K."/>
            <person name="Sugano A."/>
            <person name="Kohara Y."/>
            <person name="Fujiyama A."/>
            <person name="Anterola A."/>
            <person name="Aoki S."/>
            <person name="Ashton N."/>
            <person name="Barbazuk W.B."/>
            <person name="Barker E."/>
            <person name="Bennetzen J."/>
            <person name="Bezanilla M."/>
            <person name="Blankenship R."/>
            <person name="Cho S.H."/>
            <person name="Dutcher S."/>
            <person name="Estelle M."/>
            <person name="Fawcett J.A."/>
            <person name="Gundlach H."/>
            <person name="Hanada K."/>
            <person name="Heyl A."/>
            <person name="Hicks K.A."/>
            <person name="Hugh J."/>
            <person name="Lohr M."/>
            <person name="Mayer K."/>
            <person name="Melkozernov A."/>
            <person name="Murata T."/>
            <person name="Nelson D."/>
            <person name="Pils B."/>
            <person name="Prigge M."/>
            <person name="Reiss B."/>
            <person name="Renner T."/>
            <person name="Rombauts S."/>
            <person name="Rushton P."/>
            <person name="Sanderfoot A."/>
            <person name="Schween G."/>
            <person name="Shiu S.-H."/>
            <person name="Stueber K."/>
            <person name="Theodoulou F.L."/>
            <person name="Tu H."/>
            <person name="Van de Peer Y."/>
            <person name="Verrier P.J."/>
            <person name="Waters E."/>
            <person name="Wood A."/>
            <person name="Yang L."/>
            <person name="Cove D."/>
            <person name="Cuming A."/>
            <person name="Hasebe M."/>
            <person name="Lucas S."/>
            <person name="Mishler D.B."/>
            <person name="Reski R."/>
            <person name="Grigoriev I."/>
            <person name="Quatrano R.S."/>
            <person name="Boore J.L."/>
        </authorList>
    </citation>
    <scope>NUCLEOTIDE SEQUENCE [LARGE SCALE GENOMIC DNA]</scope>
    <source>
        <strain evidence="18 19">cv. Gransden 2004</strain>
    </source>
</reference>
<evidence type="ECO:0000256" key="2">
    <source>
        <dbReference type="ARBA" id="ARBA00007975"/>
    </source>
</evidence>
<feature type="transmembrane region" description="Helical" evidence="14">
    <location>
        <begin position="402"/>
        <end position="421"/>
    </location>
</feature>
<dbReference type="CDD" id="cd00051">
    <property type="entry name" value="EFh"/>
    <property type="match status" value="1"/>
</dbReference>
<keyword evidence="19" id="KW-1185">Reference proteome</keyword>
<dbReference type="Proteomes" id="UP000006727">
    <property type="component" value="Chromosome 24"/>
</dbReference>
<dbReference type="CDD" id="cd06186">
    <property type="entry name" value="NOX_Duox_like_FAD_NADP"/>
    <property type="match status" value="1"/>
</dbReference>
<dbReference type="Gramene" id="Pp3c24_2840V3.1">
    <property type="protein sequence ID" value="Pp3c24_2840V3.1"/>
    <property type="gene ID" value="Pp3c24_2840"/>
</dbReference>
<dbReference type="GO" id="GO:0016174">
    <property type="term" value="F:NAD(P)H oxidase H2O2-forming activity"/>
    <property type="evidence" value="ECO:0000318"/>
    <property type="project" value="GO_Central"/>
</dbReference>
<dbReference type="InterPro" id="IPR011992">
    <property type="entry name" value="EF-hand-dom_pair"/>
</dbReference>
<reference evidence="18" key="3">
    <citation type="submission" date="2020-12" db="UniProtKB">
        <authorList>
            <consortium name="EnsemblPlants"/>
        </authorList>
    </citation>
    <scope>IDENTIFICATION</scope>
</reference>
<dbReference type="Gene3D" id="2.40.30.10">
    <property type="entry name" value="Translation factors"/>
    <property type="match status" value="1"/>
</dbReference>
<dbReference type="PANTHER" id="PTHR11972:SF153">
    <property type="entry name" value="SUPEROXIDE-GENERATING NADPH OXIDASE HEAVY CHAIN SUBUNIT A"/>
    <property type="match status" value="1"/>
</dbReference>
<dbReference type="InterPro" id="IPR000778">
    <property type="entry name" value="Cyt_b245_heavy_chain"/>
</dbReference>
<evidence type="ECO:0000256" key="9">
    <source>
        <dbReference type="ARBA" id="ARBA00022857"/>
    </source>
</evidence>
<dbReference type="GO" id="GO:0005886">
    <property type="term" value="C:plasma membrane"/>
    <property type="evidence" value="ECO:0000318"/>
    <property type="project" value="GO_Central"/>
</dbReference>
<dbReference type="PROSITE" id="PS00018">
    <property type="entry name" value="EF_HAND_1"/>
    <property type="match status" value="1"/>
</dbReference>
<evidence type="ECO:0000256" key="4">
    <source>
        <dbReference type="ARBA" id="ARBA00022630"/>
    </source>
</evidence>
<keyword evidence="6" id="KW-0479">Metal-binding</keyword>
<dbReference type="EMBL" id="ABEU02000024">
    <property type="protein sequence ID" value="PNR27961.1"/>
    <property type="molecule type" value="Genomic_DNA"/>
</dbReference>
<dbReference type="Pfam" id="PF13499">
    <property type="entry name" value="EF-hand_7"/>
    <property type="match status" value="1"/>
</dbReference>
<dbReference type="EnsemblPlants" id="Pp3c24_2840V3.2">
    <property type="protein sequence ID" value="Pp3c24_2840V3.2"/>
    <property type="gene ID" value="Pp3c24_2840"/>
</dbReference>
<feature type="compositionally biased region" description="Basic and acidic residues" evidence="13">
    <location>
        <begin position="13"/>
        <end position="27"/>
    </location>
</feature>
<dbReference type="STRING" id="3218.A0A2K1IFA7"/>
<feature type="domain" description="FAD-binding FR-type" evidence="16">
    <location>
        <begin position="635"/>
        <end position="758"/>
    </location>
</feature>
<feature type="transmembrane region" description="Helical" evidence="14">
    <location>
        <begin position="581"/>
        <end position="604"/>
    </location>
</feature>
<dbReference type="Pfam" id="PF08022">
    <property type="entry name" value="FAD_binding_8"/>
    <property type="match status" value="1"/>
</dbReference>
<dbReference type="SUPFAM" id="SSF47473">
    <property type="entry name" value="EF-hand"/>
    <property type="match status" value="1"/>
</dbReference>
<keyword evidence="7" id="KW-0274">FAD</keyword>
<dbReference type="InterPro" id="IPR013623">
    <property type="entry name" value="NADPH_Ox"/>
</dbReference>
<evidence type="ECO:0000256" key="13">
    <source>
        <dbReference type="SAM" id="MobiDB-lite"/>
    </source>
</evidence>
<evidence type="ECO:0000313" key="17">
    <source>
        <dbReference type="EMBL" id="PNR27961.1"/>
    </source>
</evidence>
<evidence type="ECO:0000256" key="7">
    <source>
        <dbReference type="ARBA" id="ARBA00022827"/>
    </source>
</evidence>
<evidence type="ECO:0000313" key="19">
    <source>
        <dbReference type="Proteomes" id="UP000006727"/>
    </source>
</evidence>
<protein>
    <submittedName>
        <fullName evidence="17 18">Uncharacterized protein</fullName>
    </submittedName>
</protein>
<feature type="transmembrane region" description="Helical" evidence="14">
    <location>
        <begin position="534"/>
        <end position="561"/>
    </location>
</feature>
<comment type="similarity">
    <text evidence="2">Belongs to the RBOH (TC 5.B.1.3) family.</text>
</comment>
<organism evidence="17">
    <name type="scientific">Physcomitrium patens</name>
    <name type="common">Spreading-leaved earth moss</name>
    <name type="synonym">Physcomitrella patens</name>
    <dbReference type="NCBI Taxonomy" id="3218"/>
    <lineage>
        <taxon>Eukaryota</taxon>
        <taxon>Viridiplantae</taxon>
        <taxon>Streptophyta</taxon>
        <taxon>Embryophyta</taxon>
        <taxon>Bryophyta</taxon>
        <taxon>Bryophytina</taxon>
        <taxon>Bryopsida</taxon>
        <taxon>Funariidae</taxon>
        <taxon>Funariales</taxon>
        <taxon>Funariaceae</taxon>
        <taxon>Physcomitrium</taxon>
    </lineage>
</organism>
<evidence type="ECO:0000256" key="6">
    <source>
        <dbReference type="ARBA" id="ARBA00022723"/>
    </source>
</evidence>
<dbReference type="InterPro" id="IPR013112">
    <property type="entry name" value="FAD-bd_8"/>
</dbReference>
<dbReference type="RefSeq" id="XP_024363434.1">
    <property type="nucleotide sequence ID" value="XM_024507666.2"/>
</dbReference>
<dbReference type="EnsemblPlants" id="Pp3c24_2840V3.1">
    <property type="protein sequence ID" value="Pp3c24_2840V3.1"/>
    <property type="gene ID" value="Pp3c24_2840"/>
</dbReference>
<feature type="compositionally biased region" description="Low complexity" evidence="13">
    <location>
        <begin position="793"/>
        <end position="804"/>
    </location>
</feature>
<dbReference type="PROSITE" id="PS51384">
    <property type="entry name" value="FAD_FR"/>
    <property type="match status" value="1"/>
</dbReference>
<dbReference type="SMR" id="A0A2K1IFA7"/>
<evidence type="ECO:0000259" key="16">
    <source>
        <dbReference type="PROSITE" id="PS51384"/>
    </source>
</evidence>
<accession>A0A2K1IFA7</accession>
<dbReference type="InterPro" id="IPR050369">
    <property type="entry name" value="RBOH/FRE"/>
</dbReference>
<evidence type="ECO:0000256" key="10">
    <source>
        <dbReference type="ARBA" id="ARBA00022989"/>
    </source>
</evidence>
<dbReference type="InterPro" id="IPR013121">
    <property type="entry name" value="Fe_red_NAD-bd_6"/>
</dbReference>
<dbReference type="PANTHER" id="PTHR11972">
    <property type="entry name" value="NADPH OXIDASE"/>
    <property type="match status" value="1"/>
</dbReference>
<keyword evidence="3" id="KW-0575">Peroxidase</keyword>
<evidence type="ECO:0000256" key="14">
    <source>
        <dbReference type="SAM" id="Phobius"/>
    </source>
</evidence>
<feature type="region of interest" description="Disordered" evidence="13">
    <location>
        <begin position="792"/>
        <end position="815"/>
    </location>
</feature>
<dbReference type="GO" id="GO:0005509">
    <property type="term" value="F:calcium ion binding"/>
    <property type="evidence" value="ECO:0007669"/>
    <property type="project" value="InterPro"/>
</dbReference>
<evidence type="ECO:0000256" key="8">
    <source>
        <dbReference type="ARBA" id="ARBA00022837"/>
    </source>
</evidence>
<feature type="region of interest" description="Disordered" evidence="13">
    <location>
        <begin position="1"/>
        <end position="27"/>
    </location>
</feature>
<dbReference type="Gene3D" id="1.10.238.10">
    <property type="entry name" value="EF-hand"/>
    <property type="match status" value="1"/>
</dbReference>
<keyword evidence="9" id="KW-0521">NADP</keyword>
<name>A0A2K1IFA7_PHYPA</name>
<feature type="domain" description="EF-hand" evidence="15">
    <location>
        <begin position="282"/>
        <end position="317"/>
    </location>
</feature>
<evidence type="ECO:0000256" key="3">
    <source>
        <dbReference type="ARBA" id="ARBA00022559"/>
    </source>
</evidence>
<evidence type="ECO:0000256" key="11">
    <source>
        <dbReference type="ARBA" id="ARBA00023002"/>
    </source>
</evidence>
<dbReference type="OMA" id="FSWASEI"/>
<dbReference type="OrthoDB" id="167398at2759"/>
<dbReference type="SMART" id="SM00054">
    <property type="entry name" value="EFh"/>
    <property type="match status" value="2"/>
</dbReference>
<keyword evidence="8" id="KW-0106">Calcium</keyword>
<dbReference type="Pfam" id="PF08030">
    <property type="entry name" value="NAD_binding_6"/>
    <property type="match status" value="1"/>
</dbReference>
<keyword evidence="5 14" id="KW-0812">Transmembrane</keyword>
<dbReference type="GeneID" id="112276389"/>
<keyword evidence="10 14" id="KW-1133">Transmembrane helix</keyword>
<evidence type="ECO:0000259" key="15">
    <source>
        <dbReference type="PROSITE" id="PS50222"/>
    </source>
</evidence>
<keyword evidence="11" id="KW-0560">Oxidoreductase</keyword>
<dbReference type="PaxDb" id="3218-PP1S18_194V6.1"/>
<dbReference type="SUPFAM" id="SSF52343">
    <property type="entry name" value="Ferredoxin reductase-like, C-terminal NADP-linked domain"/>
    <property type="match status" value="1"/>
</dbReference>
<evidence type="ECO:0000256" key="1">
    <source>
        <dbReference type="ARBA" id="ARBA00004141"/>
    </source>
</evidence>
<dbReference type="Pfam" id="PF08414">
    <property type="entry name" value="NADPH_Ox"/>
    <property type="match status" value="1"/>
</dbReference>
<feature type="domain" description="EF-hand" evidence="15">
    <location>
        <begin position="326"/>
        <end position="361"/>
    </location>
</feature>
<reference evidence="17 19" key="2">
    <citation type="journal article" date="2018" name="Plant J.">
        <title>The Physcomitrella patens chromosome-scale assembly reveals moss genome structure and evolution.</title>
        <authorList>
            <person name="Lang D."/>
            <person name="Ullrich K.K."/>
            <person name="Murat F."/>
            <person name="Fuchs J."/>
            <person name="Jenkins J."/>
            <person name="Haas F.B."/>
            <person name="Piednoel M."/>
            <person name="Gundlach H."/>
            <person name="Van Bel M."/>
            <person name="Meyberg R."/>
            <person name="Vives C."/>
            <person name="Morata J."/>
            <person name="Symeonidi A."/>
            <person name="Hiss M."/>
            <person name="Muchero W."/>
            <person name="Kamisugi Y."/>
            <person name="Saleh O."/>
            <person name="Blanc G."/>
            <person name="Decker E.L."/>
            <person name="van Gessel N."/>
            <person name="Grimwood J."/>
            <person name="Hayes R.D."/>
            <person name="Graham S.W."/>
            <person name="Gunter L.E."/>
            <person name="McDaniel S.F."/>
            <person name="Hoernstein S.N.W."/>
            <person name="Larsson A."/>
            <person name="Li F.W."/>
            <person name="Perroud P.F."/>
            <person name="Phillips J."/>
            <person name="Ranjan P."/>
            <person name="Rokshar D.S."/>
            <person name="Rothfels C.J."/>
            <person name="Schneider L."/>
            <person name="Shu S."/>
            <person name="Stevenson D.W."/>
            <person name="Thummler F."/>
            <person name="Tillich M."/>
            <person name="Villarreal Aguilar J.C."/>
            <person name="Widiez T."/>
            <person name="Wong G.K."/>
            <person name="Wymore A."/>
            <person name="Zhang Y."/>
            <person name="Zimmer A.D."/>
            <person name="Quatrano R.S."/>
            <person name="Mayer K.F.X."/>
            <person name="Goodstein D."/>
            <person name="Casacuberta J.M."/>
            <person name="Vandepoele K."/>
            <person name="Reski R."/>
            <person name="Cuming A.C."/>
            <person name="Tuskan G.A."/>
            <person name="Maumus F."/>
            <person name="Salse J."/>
            <person name="Schmutz J."/>
            <person name="Rensing S.A."/>
        </authorList>
    </citation>
    <scope>NUCLEOTIDE SEQUENCE [LARGE SCALE GENOMIC DNA]</scope>
    <source>
        <strain evidence="18 19">cv. Gransden 2004</strain>
    </source>
</reference>
<dbReference type="InterPro" id="IPR017938">
    <property type="entry name" value="Riboflavin_synthase-like_b-brl"/>
</dbReference>
<dbReference type="PRINTS" id="PR00466">
    <property type="entry name" value="GP91PHOX"/>
</dbReference>
<dbReference type="Pfam" id="PF01794">
    <property type="entry name" value="Ferric_reduct"/>
    <property type="match status" value="1"/>
</dbReference>
<dbReference type="InterPro" id="IPR013130">
    <property type="entry name" value="Fe3_Rdtase_TM_dom"/>
</dbReference>
<comment type="subcellular location">
    <subcellularLocation>
        <location evidence="1">Membrane</location>
        <topology evidence="1">Multi-pass membrane protein</topology>
    </subcellularLocation>
</comment>
<dbReference type="PROSITE" id="PS50222">
    <property type="entry name" value="EF_HAND_2"/>
    <property type="match status" value="2"/>
</dbReference>
<proteinExistence type="inferred from homology"/>
<dbReference type="SFLD" id="SFLDG01169">
    <property type="entry name" value="NADPH_oxidase_subgroup_(NOX)"/>
    <property type="match status" value="1"/>
</dbReference>
<dbReference type="GO" id="GO:0004601">
    <property type="term" value="F:peroxidase activity"/>
    <property type="evidence" value="ECO:0007669"/>
    <property type="project" value="UniProtKB-KW"/>
</dbReference>
<keyword evidence="12 14" id="KW-0472">Membrane</keyword>
<evidence type="ECO:0000313" key="18">
    <source>
        <dbReference type="EnsemblPlants" id="Pp3c24_2840V3.1"/>
    </source>
</evidence>
<evidence type="ECO:0000256" key="5">
    <source>
        <dbReference type="ARBA" id="ARBA00022692"/>
    </source>
</evidence>